<dbReference type="GeneID" id="75117411"/>
<sequence>MLVFQNDLNYNLYRQKLLGGNVSGIWKNNVYFLGASSYPIPKYHYLTAQFNNFEKNIFHDHMSVNYHLSGYGTEYNEALASFLGESSERYSFTLLYKNIKNQIIHATYNDLKKKFPNDLILDLSLINVYFKKKDITHYIEPNDLISWVPMYSLLNSKLKVYVPLQMVVLFDKKIFNKEKRFLNSAVSTGTASQETFKKSIQNAIIEILQIDSYNLWWYGGFTGTKLDVNIKELLQKWFNNESVNNFIKKFDVKFTDISFDKPIPIVVCEISAKDSNLPKYVVGVQGGLNLNKCLYRGFLEALTVLEYCFTTIWNNTEKFKNIKKDISKLSIDNLDDNVIYYAKYGIQNLKRERKCCLEKHKKVNSFNELIKSISKFSKFACYLNITPVEFYNKNFVVSRVLIPELLSLPLPSFPPYYHPRYANIGGILNYVPHPMA</sequence>
<dbReference type="Proteomes" id="UP000051735">
    <property type="component" value="Unassembled WGS sequence"/>
</dbReference>
<dbReference type="NCBIfam" id="TIGR03604">
    <property type="entry name" value="TOMM_cyclo_SagD"/>
    <property type="match status" value="1"/>
</dbReference>
<dbReference type="EMBL" id="AZGN01000002">
    <property type="protein sequence ID" value="KRM34678.1"/>
    <property type="molecule type" value="Genomic_DNA"/>
</dbReference>
<organism evidence="2 3">
    <name type="scientific">Lactobacillus intestinalis DSM 6629</name>
    <dbReference type="NCBI Taxonomy" id="1423761"/>
    <lineage>
        <taxon>Bacteria</taxon>
        <taxon>Bacillati</taxon>
        <taxon>Bacillota</taxon>
        <taxon>Bacilli</taxon>
        <taxon>Lactobacillales</taxon>
        <taxon>Lactobacillaceae</taxon>
        <taxon>Lactobacillus</taxon>
    </lineage>
</organism>
<protein>
    <recommendedName>
        <fullName evidence="1">YcaO domain-containing protein</fullName>
    </recommendedName>
</protein>
<dbReference type="PANTHER" id="PTHR37809:SF1">
    <property type="entry name" value="RIBOSOMAL PROTEIN S12 METHYLTHIOTRANSFERASE ACCESSORY FACTOR YCAO"/>
    <property type="match status" value="1"/>
</dbReference>
<keyword evidence="3" id="KW-1185">Reference proteome</keyword>
<name>A0ABR5PTF3_9LACO</name>
<dbReference type="PANTHER" id="PTHR37809">
    <property type="entry name" value="RIBOSOMAL PROTEIN S12 METHYLTHIOTRANSFERASE ACCESSORY FACTOR YCAO"/>
    <property type="match status" value="1"/>
</dbReference>
<proteinExistence type="predicted"/>
<dbReference type="RefSeq" id="WP_057808777.1">
    <property type="nucleotide sequence ID" value="NZ_AZGN01000002.1"/>
</dbReference>
<dbReference type="InterPro" id="IPR027624">
    <property type="entry name" value="TOMM_cyclo_SagD"/>
</dbReference>
<comment type="caution">
    <text evidence="2">The sequence shown here is derived from an EMBL/GenBank/DDBJ whole genome shotgun (WGS) entry which is preliminary data.</text>
</comment>
<dbReference type="InterPro" id="IPR003776">
    <property type="entry name" value="YcaO-like_dom"/>
</dbReference>
<reference evidence="2 3" key="1">
    <citation type="journal article" date="2015" name="Genome Announc.">
        <title>Expanding the biotechnology potential of lactobacilli through comparative genomics of 213 strains and associated genera.</title>
        <authorList>
            <person name="Sun Z."/>
            <person name="Harris H.M."/>
            <person name="McCann A."/>
            <person name="Guo C."/>
            <person name="Argimon S."/>
            <person name="Zhang W."/>
            <person name="Yang X."/>
            <person name="Jeffery I.B."/>
            <person name="Cooney J.C."/>
            <person name="Kagawa T.F."/>
            <person name="Liu W."/>
            <person name="Song Y."/>
            <person name="Salvetti E."/>
            <person name="Wrobel A."/>
            <person name="Rasinkangas P."/>
            <person name="Parkhill J."/>
            <person name="Rea M.C."/>
            <person name="O'Sullivan O."/>
            <person name="Ritari J."/>
            <person name="Douillard F.P."/>
            <person name="Paul Ross R."/>
            <person name="Yang R."/>
            <person name="Briner A.E."/>
            <person name="Felis G.E."/>
            <person name="de Vos W.M."/>
            <person name="Barrangou R."/>
            <person name="Klaenhammer T.R."/>
            <person name="Caufield P.W."/>
            <person name="Cui Y."/>
            <person name="Zhang H."/>
            <person name="O'Toole P.W."/>
        </authorList>
    </citation>
    <scope>NUCLEOTIDE SEQUENCE [LARGE SCALE GENOMIC DNA]</scope>
    <source>
        <strain evidence="2 3">DSM 6629</strain>
    </source>
</reference>
<evidence type="ECO:0000313" key="2">
    <source>
        <dbReference type="EMBL" id="KRM34678.1"/>
    </source>
</evidence>
<gene>
    <name evidence="2" type="ORF">FC44_GL000997</name>
</gene>
<dbReference type="Pfam" id="PF02624">
    <property type="entry name" value="YcaO"/>
    <property type="match status" value="1"/>
</dbReference>
<dbReference type="PROSITE" id="PS51664">
    <property type="entry name" value="YCAO"/>
    <property type="match status" value="1"/>
</dbReference>
<accession>A0ABR5PTF3</accession>
<evidence type="ECO:0000313" key="3">
    <source>
        <dbReference type="Proteomes" id="UP000051735"/>
    </source>
</evidence>
<evidence type="ECO:0000259" key="1">
    <source>
        <dbReference type="PROSITE" id="PS51664"/>
    </source>
</evidence>
<feature type="domain" description="YcaO" evidence="1">
    <location>
        <begin position="70"/>
        <end position="436"/>
    </location>
</feature>